<dbReference type="GO" id="GO:0043565">
    <property type="term" value="F:sequence-specific DNA binding"/>
    <property type="evidence" value="ECO:0007669"/>
    <property type="project" value="TreeGrafter"/>
</dbReference>
<dbReference type="GO" id="GO:0032259">
    <property type="term" value="P:methylation"/>
    <property type="evidence" value="ECO:0007669"/>
    <property type="project" value="UniProtKB-KW"/>
</dbReference>
<dbReference type="Proteomes" id="UP000033736">
    <property type="component" value="Unassembled WGS sequence"/>
</dbReference>
<organism evidence="7 8">
    <name type="scientific">Rickettsia argasii T170-B</name>
    <dbReference type="NCBI Taxonomy" id="1268837"/>
    <lineage>
        <taxon>Bacteria</taxon>
        <taxon>Pseudomonadati</taxon>
        <taxon>Pseudomonadota</taxon>
        <taxon>Alphaproteobacteria</taxon>
        <taxon>Rickettsiales</taxon>
        <taxon>Rickettsiaceae</taxon>
        <taxon>Rickettsieae</taxon>
        <taxon>Rickettsia</taxon>
        <taxon>spotted fever group</taxon>
    </lineage>
</organism>
<comment type="caution">
    <text evidence="7">The sequence shown here is derived from an EMBL/GenBank/DDBJ whole genome shotgun (WGS) entry which is preliminary data.</text>
</comment>
<comment type="catalytic activity">
    <reaction evidence="6">
        <text>a 2'-deoxyadenosine in DNA + S-adenosyl-L-methionine = an N(6)-methyl-2'-deoxyadenosine in DNA + S-adenosyl-L-homocysteine + H(+)</text>
        <dbReference type="Rhea" id="RHEA:15197"/>
        <dbReference type="Rhea" id="RHEA-COMP:12418"/>
        <dbReference type="Rhea" id="RHEA-COMP:12419"/>
        <dbReference type="ChEBI" id="CHEBI:15378"/>
        <dbReference type="ChEBI" id="CHEBI:57856"/>
        <dbReference type="ChEBI" id="CHEBI:59789"/>
        <dbReference type="ChEBI" id="CHEBI:90615"/>
        <dbReference type="ChEBI" id="CHEBI:90616"/>
        <dbReference type="EC" id="2.1.1.72"/>
    </reaction>
</comment>
<dbReference type="GO" id="GO:0006298">
    <property type="term" value="P:mismatch repair"/>
    <property type="evidence" value="ECO:0007669"/>
    <property type="project" value="TreeGrafter"/>
</dbReference>
<dbReference type="InterPro" id="IPR012327">
    <property type="entry name" value="MeTrfase_D12"/>
</dbReference>
<dbReference type="SUPFAM" id="SSF53335">
    <property type="entry name" value="S-adenosyl-L-methionine-dependent methyltransferases"/>
    <property type="match status" value="1"/>
</dbReference>
<sequence length="150" mass="17529">MGGKRKIVDQLIKFIPKKLNNYYEPFLGGGALFFHVRDKFKQCYLSDINLELVTSYNAVKTNPDAVSKLLDSHKAKHSKEHYYQVRANNDSSDPIKITAILSITKEDIIQIENAEDRWWINYDSGIPAEDITEYLLKVKRKKVNLNWLYY</sequence>
<dbReference type="AlphaFoldDB" id="A0A0F3RFH4"/>
<gene>
    <name evidence="7" type="ORF">RAT170B_1565</name>
</gene>
<dbReference type="PANTHER" id="PTHR30481">
    <property type="entry name" value="DNA ADENINE METHYLASE"/>
    <property type="match status" value="1"/>
</dbReference>
<dbReference type="GO" id="GO:0009007">
    <property type="term" value="F:site-specific DNA-methyltransferase (adenine-specific) activity"/>
    <property type="evidence" value="ECO:0007669"/>
    <property type="project" value="UniProtKB-EC"/>
</dbReference>
<dbReference type="Gene3D" id="3.40.50.150">
    <property type="entry name" value="Vaccinia Virus protein VP39"/>
    <property type="match status" value="1"/>
</dbReference>
<dbReference type="EMBL" id="LAOQ01000008">
    <property type="protein sequence ID" value="KJW03944.1"/>
    <property type="molecule type" value="Genomic_DNA"/>
</dbReference>
<evidence type="ECO:0000256" key="6">
    <source>
        <dbReference type="ARBA" id="ARBA00047942"/>
    </source>
</evidence>
<accession>A0A0F3RFH4</accession>
<keyword evidence="4 7" id="KW-0808">Transferase</keyword>
<dbReference type="EC" id="2.1.1.72" evidence="2"/>
<dbReference type="InterPro" id="IPR029063">
    <property type="entry name" value="SAM-dependent_MTases_sf"/>
</dbReference>
<evidence type="ECO:0000256" key="5">
    <source>
        <dbReference type="ARBA" id="ARBA00022691"/>
    </source>
</evidence>
<dbReference type="InterPro" id="IPR023095">
    <property type="entry name" value="Ade_MeTrfase_dom_2"/>
</dbReference>
<protein>
    <recommendedName>
        <fullName evidence="2">site-specific DNA-methyltransferase (adenine-specific)</fullName>
        <ecNumber evidence="2">2.1.1.72</ecNumber>
    </recommendedName>
</protein>
<evidence type="ECO:0000256" key="3">
    <source>
        <dbReference type="ARBA" id="ARBA00022603"/>
    </source>
</evidence>
<keyword evidence="8" id="KW-1185">Reference proteome</keyword>
<dbReference type="Pfam" id="PF02086">
    <property type="entry name" value="MethyltransfD12"/>
    <property type="match status" value="1"/>
</dbReference>
<reference evidence="7 8" key="1">
    <citation type="submission" date="2015-01" db="EMBL/GenBank/DDBJ databases">
        <title>Genome Sequencing of Rickettsiales /home/snadendla/prok_pipe/test/illegal_ec_num.txt.</title>
        <authorList>
            <person name="Daugherty S.C."/>
            <person name="Su Q."/>
            <person name="Abolude K."/>
            <person name="Beier-Sexton M."/>
            <person name="Carlyon J.A."/>
            <person name="Carter R."/>
            <person name="Day N.P."/>
            <person name="Dumler S.J."/>
            <person name="Dyachenko V."/>
            <person name="Godinez A."/>
            <person name="Kurtti T.J."/>
            <person name="Lichay M."/>
            <person name="Mullins K.E."/>
            <person name="Ott S."/>
            <person name="Pappas-Brown V."/>
            <person name="Paris D.H."/>
            <person name="Patel P."/>
            <person name="Richards A.L."/>
            <person name="Sadzewicz L."/>
            <person name="Sears K."/>
            <person name="Seidman D."/>
            <person name="Sengamalay N."/>
            <person name="Stenos J."/>
            <person name="Tallon L.J."/>
            <person name="Vincent G."/>
            <person name="Fraser C.M."/>
            <person name="Munderloh U."/>
            <person name="Dunning-Hotopp J.C."/>
        </authorList>
    </citation>
    <scope>NUCLEOTIDE SEQUENCE [LARGE SCALE GENOMIC DNA]</scope>
    <source>
        <strain evidence="7 8">T170-B</strain>
    </source>
</reference>
<name>A0A0F3RFH4_9RICK</name>
<comment type="similarity">
    <text evidence="1">Belongs to the N(4)/N(6)-methyltransferase family.</text>
</comment>
<keyword evidence="3 7" id="KW-0489">Methyltransferase</keyword>
<dbReference type="GO" id="GO:0009307">
    <property type="term" value="P:DNA restriction-modification system"/>
    <property type="evidence" value="ECO:0007669"/>
    <property type="project" value="InterPro"/>
</dbReference>
<evidence type="ECO:0000256" key="1">
    <source>
        <dbReference type="ARBA" id="ARBA00006594"/>
    </source>
</evidence>
<evidence type="ECO:0000256" key="4">
    <source>
        <dbReference type="ARBA" id="ARBA00022679"/>
    </source>
</evidence>
<evidence type="ECO:0000256" key="2">
    <source>
        <dbReference type="ARBA" id="ARBA00011900"/>
    </source>
</evidence>
<dbReference type="PATRIC" id="fig|1268837.3.peg.1796"/>
<evidence type="ECO:0000313" key="7">
    <source>
        <dbReference type="EMBL" id="KJW03944.1"/>
    </source>
</evidence>
<dbReference type="Gene3D" id="1.10.1020.10">
    <property type="entry name" value="Adenine-specific Methyltransferase, Domain 2"/>
    <property type="match status" value="1"/>
</dbReference>
<evidence type="ECO:0000313" key="8">
    <source>
        <dbReference type="Proteomes" id="UP000033736"/>
    </source>
</evidence>
<proteinExistence type="inferred from homology"/>
<dbReference type="PANTHER" id="PTHR30481:SF3">
    <property type="entry name" value="DNA ADENINE METHYLASE"/>
    <property type="match status" value="1"/>
</dbReference>
<dbReference type="GO" id="GO:1904047">
    <property type="term" value="F:S-adenosyl-L-methionine binding"/>
    <property type="evidence" value="ECO:0007669"/>
    <property type="project" value="TreeGrafter"/>
</dbReference>
<keyword evidence="5" id="KW-0949">S-adenosyl-L-methionine</keyword>